<feature type="region of interest" description="Disordered" evidence="1">
    <location>
        <begin position="595"/>
        <end position="620"/>
    </location>
</feature>
<keyword evidence="2" id="KW-0812">Transmembrane</keyword>
<feature type="compositionally biased region" description="Polar residues" evidence="1">
    <location>
        <begin position="605"/>
        <end position="620"/>
    </location>
</feature>
<feature type="transmembrane region" description="Helical" evidence="2">
    <location>
        <begin position="552"/>
        <end position="575"/>
    </location>
</feature>
<feature type="region of interest" description="Disordered" evidence="1">
    <location>
        <begin position="507"/>
        <end position="543"/>
    </location>
</feature>
<dbReference type="OMA" id="WGPTPNT"/>
<keyword evidence="2" id="KW-0472">Membrane</keyword>
<sequence>MKQLPFLLGAIFWALALGAIIAPPARDLGIAPVRPRDAIKSNAAVYHAIRRAVSTARLTGRQIEQESNSTVLDKSWVDAVLFAYPHETEVGQKATIENSIEIVCTTCYIKGKASSKFTIDGNFDAGQALKNFSSDVINEVGQLGGQVVDYIMDYVPDVATKMKDGFDLDDFDLPPAKFDFNVDVPEIPEFQLQFKFEDMELYMLIDTVLSSSATYNLNLYTSNTPIGLSVSKDLMIGVVLSIDLILSVNGEIDISTGFHIKLDEGVTIDISLFSDDVSKITLNGGQFEFLPVTVESAGVVFNAILRVGVRTGFEVATPGPPGFGASAGVEVGVHANVAEFVTNVTASIGDAEEDCRLRVEETYQLALGARAGASVAWREYTWGPVPETKIPIFYTTLSNGCAIQKSSPVTTSVPTVTATKAVEARAESDEELKTTTLTTTVVYTGVACLSQELVACPASLQTTSKFTTTKTHVTVVPSDADPTFPQSVLSTISSVVPFGSGVQKLPATSGSPVSYVPPPPTETANPKDNDDEDDSSLSDFVNDKTGGVPNRVILGVSIGLGVPALIAIVVGLVFFMKRKKYAPVQTGDALAHAGPLRSEPYDSGSHLSKSNSQNVVGRAE</sequence>
<accession>A0A084G466</accession>
<evidence type="ECO:0000313" key="5">
    <source>
        <dbReference type="Proteomes" id="UP000028545"/>
    </source>
</evidence>
<dbReference type="RefSeq" id="XP_016641927.1">
    <property type="nucleotide sequence ID" value="XM_016788493.1"/>
</dbReference>
<evidence type="ECO:0008006" key="6">
    <source>
        <dbReference type="Google" id="ProtNLM"/>
    </source>
</evidence>
<dbReference type="GeneID" id="27725443"/>
<dbReference type="KEGG" id="sapo:SAPIO_CDS6371"/>
<name>A0A084G466_PSEDA</name>
<dbReference type="Proteomes" id="UP000028545">
    <property type="component" value="Unassembled WGS sequence"/>
</dbReference>
<keyword evidence="2" id="KW-1133">Transmembrane helix</keyword>
<dbReference type="AlphaFoldDB" id="A0A084G466"/>
<organism evidence="4 5">
    <name type="scientific">Pseudallescheria apiosperma</name>
    <name type="common">Scedosporium apiospermum</name>
    <dbReference type="NCBI Taxonomy" id="563466"/>
    <lineage>
        <taxon>Eukaryota</taxon>
        <taxon>Fungi</taxon>
        <taxon>Dikarya</taxon>
        <taxon>Ascomycota</taxon>
        <taxon>Pezizomycotina</taxon>
        <taxon>Sordariomycetes</taxon>
        <taxon>Hypocreomycetidae</taxon>
        <taxon>Microascales</taxon>
        <taxon>Microascaceae</taxon>
        <taxon>Scedosporium</taxon>
    </lineage>
</organism>
<reference evidence="4 5" key="1">
    <citation type="journal article" date="2014" name="Genome Announc.">
        <title>Draft genome sequence of the pathogenic fungus Scedosporium apiospermum.</title>
        <authorList>
            <person name="Vandeputte P."/>
            <person name="Ghamrawi S."/>
            <person name="Rechenmann M."/>
            <person name="Iltis A."/>
            <person name="Giraud S."/>
            <person name="Fleury M."/>
            <person name="Thornton C."/>
            <person name="Delhaes L."/>
            <person name="Meyer W."/>
            <person name="Papon N."/>
            <person name="Bouchara J.P."/>
        </authorList>
    </citation>
    <scope>NUCLEOTIDE SEQUENCE [LARGE SCALE GENOMIC DNA]</scope>
    <source>
        <strain evidence="4 5">IHEM 14462</strain>
    </source>
</reference>
<feature type="signal peptide" evidence="3">
    <location>
        <begin position="1"/>
        <end position="18"/>
    </location>
</feature>
<evidence type="ECO:0000313" key="4">
    <source>
        <dbReference type="EMBL" id="KEZ42128.1"/>
    </source>
</evidence>
<evidence type="ECO:0000256" key="3">
    <source>
        <dbReference type="SAM" id="SignalP"/>
    </source>
</evidence>
<proteinExistence type="predicted"/>
<keyword evidence="5" id="KW-1185">Reference proteome</keyword>
<dbReference type="HOGENOM" id="CLU_025283_0_0_1"/>
<evidence type="ECO:0000256" key="1">
    <source>
        <dbReference type="SAM" id="MobiDB-lite"/>
    </source>
</evidence>
<comment type="caution">
    <text evidence="4">The sequence shown here is derived from an EMBL/GenBank/DDBJ whole genome shotgun (WGS) entry which is preliminary data.</text>
</comment>
<dbReference type="EMBL" id="JOWA01000102">
    <property type="protein sequence ID" value="KEZ42128.1"/>
    <property type="molecule type" value="Genomic_DNA"/>
</dbReference>
<gene>
    <name evidence="4" type="ORF">SAPIO_CDS6371</name>
</gene>
<keyword evidence="3" id="KW-0732">Signal</keyword>
<dbReference type="OrthoDB" id="4733706at2759"/>
<protein>
    <recommendedName>
        <fullName evidence="6">Mid2 domain-containing protein</fullName>
    </recommendedName>
</protein>
<evidence type="ECO:0000256" key="2">
    <source>
        <dbReference type="SAM" id="Phobius"/>
    </source>
</evidence>
<feature type="chain" id="PRO_5001775185" description="Mid2 domain-containing protein" evidence="3">
    <location>
        <begin position="19"/>
        <end position="620"/>
    </location>
</feature>
<dbReference type="VEuPathDB" id="FungiDB:SAPIO_CDS6371"/>